<accession>A0A9N8H2N0</accession>
<name>A0A9N8H2N0_9STRA</name>
<dbReference type="OrthoDB" id="10054414at2759"/>
<dbReference type="AlphaFoldDB" id="A0A9N8H2N0"/>
<dbReference type="Proteomes" id="UP001153069">
    <property type="component" value="Unassembled WGS sequence"/>
</dbReference>
<evidence type="ECO:0000313" key="2">
    <source>
        <dbReference type="Proteomes" id="UP001153069"/>
    </source>
</evidence>
<dbReference type="InterPro" id="IPR036412">
    <property type="entry name" value="HAD-like_sf"/>
</dbReference>
<proteinExistence type="predicted"/>
<sequence length="186" mass="20333">MGTTGCSARTSLDRVMAKLESVGINFLALDFDQTILDTHTGGRWTGSSDELIPHVRPVFSNLIQAATSGRIQVAVVTFTGQVKLVKAVLESIVGQQGAERIPIRGNDRSWQYVGDGSMDGKQPHMASACEELLTNNPGIKITKNTTLLIDDDPKNIRHALADGTRAIWFNPHHPNKLYSDIVNQLE</sequence>
<dbReference type="EMBL" id="CAICTM010000068">
    <property type="protein sequence ID" value="CAB9499793.1"/>
    <property type="molecule type" value="Genomic_DNA"/>
</dbReference>
<comment type="caution">
    <text evidence="1">The sequence shown here is derived from an EMBL/GenBank/DDBJ whole genome shotgun (WGS) entry which is preliminary data.</text>
</comment>
<gene>
    <name evidence="1" type="ORF">SEMRO_69_G038410.1</name>
</gene>
<protein>
    <submittedName>
        <fullName evidence="1">Uncharacterized protein</fullName>
    </submittedName>
</protein>
<reference evidence="1" key="1">
    <citation type="submission" date="2020-06" db="EMBL/GenBank/DDBJ databases">
        <authorList>
            <consortium name="Plant Systems Biology data submission"/>
        </authorList>
    </citation>
    <scope>NUCLEOTIDE SEQUENCE</scope>
    <source>
        <strain evidence="1">D6</strain>
    </source>
</reference>
<keyword evidence="2" id="KW-1185">Reference proteome</keyword>
<dbReference type="SUPFAM" id="SSF56784">
    <property type="entry name" value="HAD-like"/>
    <property type="match status" value="1"/>
</dbReference>
<organism evidence="1 2">
    <name type="scientific">Seminavis robusta</name>
    <dbReference type="NCBI Taxonomy" id="568900"/>
    <lineage>
        <taxon>Eukaryota</taxon>
        <taxon>Sar</taxon>
        <taxon>Stramenopiles</taxon>
        <taxon>Ochrophyta</taxon>
        <taxon>Bacillariophyta</taxon>
        <taxon>Bacillariophyceae</taxon>
        <taxon>Bacillariophycidae</taxon>
        <taxon>Naviculales</taxon>
        <taxon>Naviculaceae</taxon>
        <taxon>Seminavis</taxon>
    </lineage>
</organism>
<evidence type="ECO:0000313" key="1">
    <source>
        <dbReference type="EMBL" id="CAB9499793.1"/>
    </source>
</evidence>